<dbReference type="PANTHER" id="PTHR33116">
    <property type="entry name" value="REVERSE TRANSCRIPTASE ZINC-BINDING DOMAIN-CONTAINING PROTEIN-RELATED-RELATED"/>
    <property type="match status" value="1"/>
</dbReference>
<evidence type="ECO:0000259" key="1">
    <source>
        <dbReference type="Pfam" id="PF13966"/>
    </source>
</evidence>
<dbReference type="AlphaFoldDB" id="A0A6P6VLQ0"/>
<dbReference type="RefSeq" id="XP_027102877.1">
    <property type="nucleotide sequence ID" value="XM_027247076.1"/>
</dbReference>
<dbReference type="OrthoDB" id="1742963at2759"/>
<name>A0A6P6VLQ0_COFAR</name>
<accession>A0A6P6VLQ0</accession>
<dbReference type="InterPro" id="IPR026960">
    <property type="entry name" value="RVT-Znf"/>
</dbReference>
<reference evidence="2" key="1">
    <citation type="journal article" date="2025" name="Foods">
        <title>Unveiling the Microbial Signatures of Arabica Coffee Cherries: Insights into Ripeness Specific Diversity, Functional Traits, and Implications for Quality and Safety.</title>
        <authorList>
            <consortium name="RefSeq"/>
            <person name="Tenea G.N."/>
            <person name="Cifuentes V."/>
            <person name="Reyes P."/>
            <person name="Cevallos-Vallejos M."/>
        </authorList>
    </citation>
    <scope>NUCLEOTIDE SEQUENCE [LARGE SCALE GENOMIC DNA]</scope>
</reference>
<organism evidence="2 3">
    <name type="scientific">Coffea arabica</name>
    <name type="common">Arabian coffee</name>
    <dbReference type="NCBI Taxonomy" id="13443"/>
    <lineage>
        <taxon>Eukaryota</taxon>
        <taxon>Viridiplantae</taxon>
        <taxon>Streptophyta</taxon>
        <taxon>Embryophyta</taxon>
        <taxon>Tracheophyta</taxon>
        <taxon>Spermatophyta</taxon>
        <taxon>Magnoliopsida</taxon>
        <taxon>eudicotyledons</taxon>
        <taxon>Gunneridae</taxon>
        <taxon>Pentapetalae</taxon>
        <taxon>asterids</taxon>
        <taxon>lamiids</taxon>
        <taxon>Gentianales</taxon>
        <taxon>Rubiaceae</taxon>
        <taxon>Ixoroideae</taxon>
        <taxon>Gardenieae complex</taxon>
        <taxon>Bertiereae - Coffeeae clade</taxon>
        <taxon>Coffeeae</taxon>
        <taxon>Coffea</taxon>
    </lineage>
</organism>
<feature type="domain" description="Reverse transcriptase zinc-binding" evidence="1">
    <location>
        <begin position="205"/>
        <end position="261"/>
    </location>
</feature>
<protein>
    <submittedName>
        <fullName evidence="3">Uncharacterized mitochondrial protein AtMg00310-like</fullName>
    </submittedName>
</protein>
<sequence length="281" mass="31987">MAMPAYTMSVFKLPKGLCKELSSIMANYWWGSEGNKRKIHWMSWSHLTNIKERGGLDFRDLEDFNMALLAKQVWKFITKPNLLVSKIMKAKYFPNSSILQATKAAGDSWIWQSIHSSIGLIEEGSRKNVGNGETINIWEDRWVSNLTGGKIQSTIPTNCEIITVKQLIMGQQWDPVKTGYSLLKEMAKNHRPSKLDQGGQSTEPSKEMIWKRLWGLNLKHKIKHFIWKCLNQTLPTNEAIATWIGKGCNVCRRCGEDVETICQNLSKLTGIGPFPLPGPFY</sequence>
<proteinExistence type="predicted"/>
<evidence type="ECO:0000313" key="2">
    <source>
        <dbReference type="Proteomes" id="UP001652660"/>
    </source>
</evidence>
<reference evidence="3" key="2">
    <citation type="submission" date="2025-08" db="UniProtKB">
        <authorList>
            <consortium name="RefSeq"/>
        </authorList>
    </citation>
    <scope>IDENTIFICATION</scope>
    <source>
        <tissue evidence="3">Leaves</tissue>
    </source>
</reference>
<gene>
    <name evidence="3" type="primary">LOC113724140</name>
</gene>
<dbReference type="Pfam" id="PF13966">
    <property type="entry name" value="zf-RVT"/>
    <property type="match status" value="1"/>
</dbReference>
<dbReference type="PANTHER" id="PTHR33116:SF86">
    <property type="entry name" value="REVERSE TRANSCRIPTASE DOMAIN-CONTAINING PROTEIN"/>
    <property type="match status" value="1"/>
</dbReference>
<dbReference type="Proteomes" id="UP001652660">
    <property type="component" value="Chromosome 2c"/>
</dbReference>
<keyword evidence="2" id="KW-1185">Reference proteome</keyword>
<dbReference type="GeneID" id="113724140"/>
<evidence type="ECO:0000313" key="3">
    <source>
        <dbReference type="RefSeq" id="XP_027102877.1"/>
    </source>
</evidence>